<name>A0ABP6XW36_9ACTN</name>
<sequence>MNLGALVVAWQSSNDGCLYPKLAVAAVDWEALADPGGCAPDVSEDGGDSLLLYELDDHVAEGSWAACDLKAGAAEAEVTQYGDRRLWDELSSAYRQWISLGRPGYDRFGLTVDLAGIQLWLDHASARTWKAQT</sequence>
<evidence type="ECO:0000313" key="2">
    <source>
        <dbReference type="Proteomes" id="UP001500630"/>
    </source>
</evidence>
<dbReference type="Proteomes" id="UP001500630">
    <property type="component" value="Unassembled WGS sequence"/>
</dbReference>
<accession>A0ABP6XW36</accession>
<dbReference type="RefSeq" id="WP_345567206.1">
    <property type="nucleotide sequence ID" value="NZ_BAABDQ010000014.1"/>
</dbReference>
<reference evidence="2" key="1">
    <citation type="journal article" date="2019" name="Int. J. Syst. Evol. Microbiol.">
        <title>The Global Catalogue of Microorganisms (GCM) 10K type strain sequencing project: providing services to taxonomists for standard genome sequencing and annotation.</title>
        <authorList>
            <consortium name="The Broad Institute Genomics Platform"/>
            <consortium name="The Broad Institute Genome Sequencing Center for Infectious Disease"/>
            <person name="Wu L."/>
            <person name="Ma J."/>
        </authorList>
    </citation>
    <scope>NUCLEOTIDE SEQUENCE [LARGE SCALE GENOMIC DNA]</scope>
    <source>
        <strain evidence="2">JCM 17326</strain>
    </source>
</reference>
<evidence type="ECO:0000313" key="1">
    <source>
        <dbReference type="EMBL" id="GAA3572757.1"/>
    </source>
</evidence>
<protein>
    <recommendedName>
        <fullName evidence="3">ASCH domain-containing protein</fullName>
    </recommendedName>
</protein>
<evidence type="ECO:0008006" key="3">
    <source>
        <dbReference type="Google" id="ProtNLM"/>
    </source>
</evidence>
<proteinExistence type="predicted"/>
<keyword evidence="2" id="KW-1185">Reference proteome</keyword>
<organism evidence="1 2">
    <name type="scientific">Nonomuraea rosea</name>
    <dbReference type="NCBI Taxonomy" id="638574"/>
    <lineage>
        <taxon>Bacteria</taxon>
        <taxon>Bacillati</taxon>
        <taxon>Actinomycetota</taxon>
        <taxon>Actinomycetes</taxon>
        <taxon>Streptosporangiales</taxon>
        <taxon>Streptosporangiaceae</taxon>
        <taxon>Nonomuraea</taxon>
    </lineage>
</organism>
<comment type="caution">
    <text evidence="1">The sequence shown here is derived from an EMBL/GenBank/DDBJ whole genome shotgun (WGS) entry which is preliminary data.</text>
</comment>
<dbReference type="EMBL" id="BAABDQ010000014">
    <property type="protein sequence ID" value="GAA3572757.1"/>
    <property type="molecule type" value="Genomic_DNA"/>
</dbReference>
<gene>
    <name evidence="1" type="ORF">GCM10022419_062100</name>
</gene>